<dbReference type="Pfam" id="PF00472">
    <property type="entry name" value="RF-1"/>
    <property type="match status" value="1"/>
</dbReference>
<gene>
    <name evidence="3" type="primary">prfB_2</name>
    <name evidence="3" type="ORF">LzC2_30220</name>
</gene>
<keyword evidence="4" id="KW-1185">Reference proteome</keyword>
<evidence type="ECO:0000313" key="4">
    <source>
        <dbReference type="Proteomes" id="UP000609651"/>
    </source>
</evidence>
<dbReference type="EMBL" id="WTPX01000108">
    <property type="protein sequence ID" value="NNJ26926.1"/>
    <property type="molecule type" value="Genomic_DNA"/>
</dbReference>
<comment type="similarity">
    <text evidence="1">Belongs to the prokaryotic/mitochondrial release factor family.</text>
</comment>
<dbReference type="InterPro" id="IPR050057">
    <property type="entry name" value="Prokaryotic/Mito_RF"/>
</dbReference>
<organism evidence="3 4">
    <name type="scientific">Alienimonas chondri</name>
    <dbReference type="NCBI Taxonomy" id="2681879"/>
    <lineage>
        <taxon>Bacteria</taxon>
        <taxon>Pseudomonadati</taxon>
        <taxon>Planctomycetota</taxon>
        <taxon>Planctomycetia</taxon>
        <taxon>Planctomycetales</taxon>
        <taxon>Planctomycetaceae</taxon>
        <taxon>Alienimonas</taxon>
    </lineage>
</organism>
<feature type="domain" description="Prokaryotic-type class I peptide chain release factors" evidence="2">
    <location>
        <begin position="35"/>
        <end position="93"/>
    </location>
</feature>
<dbReference type="InterPro" id="IPR000352">
    <property type="entry name" value="Pep_chain_release_fac_I"/>
</dbReference>
<dbReference type="PANTHER" id="PTHR43804:SF6">
    <property type="entry name" value="CLASS I PEPTIDE CHAIN RELEASE FACTOR"/>
    <property type="match status" value="1"/>
</dbReference>
<evidence type="ECO:0000256" key="1">
    <source>
        <dbReference type="ARBA" id="ARBA00010835"/>
    </source>
</evidence>
<reference evidence="3 4" key="1">
    <citation type="journal article" date="2020" name="Syst. Appl. Microbiol.">
        <title>Alienimonas chondri sp. nov., a novel planctomycete isolated from the biofilm of the red alga Chondrus crispus.</title>
        <authorList>
            <person name="Vitorino I."/>
            <person name="Albuquerque L."/>
            <person name="Wiegand S."/>
            <person name="Kallscheuer N."/>
            <person name="da Costa M.S."/>
            <person name="Lobo-da-Cunha A."/>
            <person name="Jogler C."/>
            <person name="Lage O.M."/>
        </authorList>
    </citation>
    <scope>NUCLEOTIDE SEQUENCE [LARGE SCALE GENOMIC DNA]</scope>
    <source>
        <strain evidence="3 4">LzC2</strain>
    </source>
</reference>
<evidence type="ECO:0000313" key="3">
    <source>
        <dbReference type="EMBL" id="NNJ26926.1"/>
    </source>
</evidence>
<dbReference type="PANTHER" id="PTHR43804">
    <property type="entry name" value="LD18447P"/>
    <property type="match status" value="1"/>
</dbReference>
<accession>A0ABX1VJD8</accession>
<protein>
    <submittedName>
        <fullName evidence="3">Peptide chain release factor 2</fullName>
    </submittedName>
</protein>
<dbReference type="Proteomes" id="UP000609651">
    <property type="component" value="Unassembled WGS sequence"/>
</dbReference>
<evidence type="ECO:0000259" key="2">
    <source>
        <dbReference type="Pfam" id="PF00472"/>
    </source>
</evidence>
<sequence>MSDEPRGMSDAAIDLGTPEPFRRHPASLWPEVLLEQCEVTTGRAGGPGGQHRNKVETRVVVTHTPTGAIGEGSETRSQKRNHAAAVQRLRVNLALSLRGDGLADPRVRELIERRAGDGLKVSDSHVDWPAVLAATLDECALERWDVKAAAQRLGVSASRVVRVLKTEPRAHTLLNRERTDRGLRPLR</sequence>
<dbReference type="InterPro" id="IPR045853">
    <property type="entry name" value="Pep_chain_release_fac_I_sf"/>
</dbReference>
<proteinExistence type="inferred from homology"/>
<name>A0ABX1VJD8_9PLAN</name>
<dbReference type="SUPFAM" id="SSF75620">
    <property type="entry name" value="Release factor"/>
    <property type="match status" value="1"/>
</dbReference>
<dbReference type="Gene3D" id="3.30.160.20">
    <property type="match status" value="1"/>
</dbReference>
<comment type="caution">
    <text evidence="3">The sequence shown here is derived from an EMBL/GenBank/DDBJ whole genome shotgun (WGS) entry which is preliminary data.</text>
</comment>